<dbReference type="AlphaFoldDB" id="A0A174NP58"/>
<feature type="transmembrane region" description="Helical" evidence="9">
    <location>
        <begin position="12"/>
        <end position="35"/>
    </location>
</feature>
<dbReference type="EMBL" id="CZBE01000005">
    <property type="protein sequence ID" value="CUP49396.1"/>
    <property type="molecule type" value="Genomic_DNA"/>
</dbReference>
<reference evidence="10 11" key="1">
    <citation type="submission" date="2015-09" db="EMBL/GenBank/DDBJ databases">
        <authorList>
            <consortium name="Pathogen Informatics"/>
        </authorList>
    </citation>
    <scope>NUCLEOTIDE SEQUENCE [LARGE SCALE GENOMIC DNA]</scope>
    <source>
        <strain evidence="10 11">2789STDY5834939</strain>
    </source>
</reference>
<accession>A0A174NP58</accession>
<dbReference type="GO" id="GO:0016020">
    <property type="term" value="C:membrane"/>
    <property type="evidence" value="ECO:0007669"/>
    <property type="project" value="InterPro"/>
</dbReference>
<feature type="transmembrane region" description="Helical" evidence="9">
    <location>
        <begin position="251"/>
        <end position="272"/>
    </location>
</feature>
<dbReference type="RefSeq" id="WP_055244421.1">
    <property type="nucleotide sequence ID" value="NZ_CABIWA010000007.1"/>
</dbReference>
<feature type="transmembrane region" description="Helical" evidence="9">
    <location>
        <begin position="284"/>
        <end position="307"/>
    </location>
</feature>
<keyword evidence="5 9" id="KW-0812">Transmembrane</keyword>
<feature type="transmembrane region" description="Helical" evidence="9">
    <location>
        <begin position="195"/>
        <end position="212"/>
    </location>
</feature>
<dbReference type="InterPro" id="IPR004684">
    <property type="entry name" value="2keto-3dGluconate_permease"/>
</dbReference>
<evidence type="ECO:0000256" key="5">
    <source>
        <dbReference type="ARBA" id="ARBA00022692"/>
    </source>
</evidence>
<dbReference type="GO" id="GO:0015649">
    <property type="term" value="F:2-keto-3-deoxygluconate:proton symporter activity"/>
    <property type="evidence" value="ECO:0007669"/>
    <property type="project" value="InterPro"/>
</dbReference>
<evidence type="ECO:0000256" key="8">
    <source>
        <dbReference type="ARBA" id="ARBA00023136"/>
    </source>
</evidence>
<evidence type="ECO:0000256" key="9">
    <source>
        <dbReference type="SAM" id="Phobius"/>
    </source>
</evidence>
<evidence type="ECO:0000256" key="2">
    <source>
        <dbReference type="ARBA" id="ARBA00022448"/>
    </source>
</evidence>
<evidence type="ECO:0000256" key="7">
    <source>
        <dbReference type="ARBA" id="ARBA00022989"/>
    </source>
</evidence>
<comment type="similarity">
    <text evidence="1">Belongs to the KdgT transporter family.</text>
</comment>
<protein>
    <submittedName>
        <fullName evidence="10">2-keto-3-deoxygluconate permease</fullName>
    </submittedName>
</protein>
<keyword evidence="6" id="KW-0769">Symport</keyword>
<keyword evidence="8 9" id="KW-0472">Membrane</keyword>
<keyword evidence="4" id="KW-0762">Sugar transport</keyword>
<feature type="transmembrane region" description="Helical" evidence="9">
    <location>
        <begin position="218"/>
        <end position="239"/>
    </location>
</feature>
<dbReference type="Proteomes" id="UP000095765">
    <property type="component" value="Unassembled WGS sequence"/>
</dbReference>
<proteinExistence type="inferred from homology"/>
<name>A0A174NP58_9FIRM</name>
<feature type="transmembrane region" description="Helical" evidence="9">
    <location>
        <begin position="164"/>
        <end position="183"/>
    </location>
</feature>
<feature type="transmembrane region" description="Helical" evidence="9">
    <location>
        <begin position="41"/>
        <end position="63"/>
    </location>
</feature>
<gene>
    <name evidence="10" type="primary">kdgT</name>
    <name evidence="10" type="ORF">ERS852551_00975</name>
</gene>
<dbReference type="Pfam" id="PF03812">
    <property type="entry name" value="KdgT"/>
    <property type="match status" value="1"/>
</dbReference>
<evidence type="ECO:0000256" key="4">
    <source>
        <dbReference type="ARBA" id="ARBA00022597"/>
    </source>
</evidence>
<evidence type="ECO:0000313" key="11">
    <source>
        <dbReference type="Proteomes" id="UP000095765"/>
    </source>
</evidence>
<organism evidence="10 11">
    <name type="scientific">Anaerotruncus colihominis</name>
    <dbReference type="NCBI Taxonomy" id="169435"/>
    <lineage>
        <taxon>Bacteria</taxon>
        <taxon>Bacillati</taxon>
        <taxon>Bacillota</taxon>
        <taxon>Clostridia</taxon>
        <taxon>Eubacteriales</taxon>
        <taxon>Oscillospiraceae</taxon>
        <taxon>Anaerotruncus</taxon>
    </lineage>
</organism>
<evidence type="ECO:0000256" key="3">
    <source>
        <dbReference type="ARBA" id="ARBA00022475"/>
    </source>
</evidence>
<evidence type="ECO:0000313" key="10">
    <source>
        <dbReference type="EMBL" id="CUP49396.1"/>
    </source>
</evidence>
<feature type="transmembrane region" description="Helical" evidence="9">
    <location>
        <begin position="75"/>
        <end position="97"/>
    </location>
</feature>
<keyword evidence="7 9" id="KW-1133">Transmembrane helix</keyword>
<sequence length="324" mass="33027">MKILKTVQKVPGGTMVIPLLLGVLFNTVAPGLLQIGGLTTATFSSTGANTAMGIFLVCVGSQIRVKQAPQVLKRGFVLLAAKFLAGASIGWAVGAFFGEAGILGLSSLALISAVTNSNGGLFMSLASQFGDDIDIGAQAILNINDGPFLTLVALGASGMADIPFTNLIAAIAPILIGCILGNLDKDISDFCKPALAILIPFFAFCLGAGISLSNLVKAGFPGILLGLICVVWSAFICILADKFILRRPGYAGAAISSAAGNCVATPAMVALATTQFSPEVVESATAQCAAAVIVTIILVPIVTTLAAKKWGTAVEWEAKRASKA</sequence>
<keyword evidence="2" id="KW-0813">Transport</keyword>
<dbReference type="OrthoDB" id="2833at2"/>
<keyword evidence="3" id="KW-1003">Cell membrane</keyword>
<evidence type="ECO:0000256" key="6">
    <source>
        <dbReference type="ARBA" id="ARBA00022847"/>
    </source>
</evidence>
<evidence type="ECO:0000256" key="1">
    <source>
        <dbReference type="ARBA" id="ARBA00006430"/>
    </source>
</evidence>